<organism evidence="2">
    <name type="scientific">Variovorax paradoxus</name>
    <dbReference type="NCBI Taxonomy" id="34073"/>
    <lineage>
        <taxon>Bacteria</taxon>
        <taxon>Pseudomonadati</taxon>
        <taxon>Pseudomonadota</taxon>
        <taxon>Betaproteobacteria</taxon>
        <taxon>Burkholderiales</taxon>
        <taxon>Comamonadaceae</taxon>
        <taxon>Variovorax</taxon>
    </lineage>
</organism>
<proteinExistence type="predicted"/>
<evidence type="ECO:0008006" key="3">
    <source>
        <dbReference type="Google" id="ProtNLM"/>
    </source>
</evidence>
<dbReference type="PROSITE" id="PS51257">
    <property type="entry name" value="PROKAR_LIPOPROTEIN"/>
    <property type="match status" value="1"/>
</dbReference>
<reference evidence="2" key="1">
    <citation type="submission" date="2019-12" db="EMBL/GenBank/DDBJ databases">
        <authorList>
            <person name="Cremers G."/>
        </authorList>
    </citation>
    <scope>NUCLEOTIDE SEQUENCE</scope>
    <source>
        <strain evidence="2">Vvax</strain>
    </source>
</reference>
<evidence type="ECO:0000313" key="2">
    <source>
        <dbReference type="EMBL" id="CAA2108145.1"/>
    </source>
</evidence>
<name>A0A679JPM0_VARPD</name>
<feature type="region of interest" description="Disordered" evidence="1">
    <location>
        <begin position="30"/>
        <end position="76"/>
    </location>
</feature>
<evidence type="ECO:0000256" key="1">
    <source>
        <dbReference type="SAM" id="MobiDB-lite"/>
    </source>
</evidence>
<gene>
    <name evidence="2" type="ORF">VVAX_04658</name>
</gene>
<accession>A0A679JPM0</accession>
<dbReference type="EMBL" id="LR743507">
    <property type="protein sequence ID" value="CAA2108145.1"/>
    <property type="molecule type" value="Genomic_DNA"/>
</dbReference>
<dbReference type="AlphaFoldDB" id="A0A679JPM0"/>
<sequence>MNRIRLFAGALAAAGLTGCIMLPPPPPMFHRPPPHGFRAEGGPMPFGDARRPPPAREMCDARCTPGEPDAQAPGAR</sequence>
<dbReference type="RefSeq" id="WP_339092170.1">
    <property type="nucleotide sequence ID" value="NZ_LR743507.1"/>
</dbReference>
<protein>
    <recommendedName>
        <fullName evidence="3">Lipoprotein</fullName>
    </recommendedName>
</protein>